<dbReference type="SUPFAM" id="SSF55961">
    <property type="entry name" value="Bet v1-like"/>
    <property type="match status" value="1"/>
</dbReference>
<evidence type="ECO:0000313" key="2">
    <source>
        <dbReference type="Proteomes" id="UP000778970"/>
    </source>
</evidence>
<dbReference type="EMBL" id="NRRE01000010">
    <property type="protein sequence ID" value="MBK1696101.1"/>
    <property type="molecule type" value="Genomic_DNA"/>
</dbReference>
<organism evidence="1 2">
    <name type="scientific">Rhodovibrio salinarum</name>
    <dbReference type="NCBI Taxonomy" id="1087"/>
    <lineage>
        <taxon>Bacteria</taxon>
        <taxon>Pseudomonadati</taxon>
        <taxon>Pseudomonadota</taxon>
        <taxon>Alphaproteobacteria</taxon>
        <taxon>Rhodospirillales</taxon>
        <taxon>Rhodovibrionaceae</taxon>
        <taxon>Rhodovibrio</taxon>
    </lineage>
</organism>
<reference evidence="1" key="1">
    <citation type="submission" date="2017-08" db="EMBL/GenBank/DDBJ databases">
        <authorList>
            <person name="Imhoff J.F."/>
            <person name="Rahn T."/>
            <person name="Kuenzel S."/>
            <person name="Neulinger S.C."/>
        </authorList>
    </citation>
    <scope>NUCLEOTIDE SEQUENCE</scope>
    <source>
        <strain evidence="1">DSM 9154</strain>
    </source>
</reference>
<reference evidence="1" key="2">
    <citation type="journal article" date="2020" name="Microorganisms">
        <title>Osmotic Adaptation and Compatible Solute Biosynthesis of Phototrophic Bacteria as Revealed from Genome Analyses.</title>
        <authorList>
            <person name="Imhoff J.F."/>
            <person name="Rahn T."/>
            <person name="Kunzel S."/>
            <person name="Keller A."/>
            <person name="Neulinger S.C."/>
        </authorList>
    </citation>
    <scope>NUCLEOTIDE SEQUENCE</scope>
    <source>
        <strain evidence="1">DSM 9154</strain>
    </source>
</reference>
<sequence>MSRTRRPMDHRRYRSYRRFRYSAGGAAQTRASQQALFDVVSDIGGENRYYTLNALWTVRELMDAALGGNGLRHARPHDRELRPGDRIDSWEVLDVVAPTHLALIFGMRAPGRGVLAFDIDATRRTNRLTATAYWEPDGLAGVLYWRAMQPAHLVLFDRLTQEICRRALDAEHGSGTHHPHTAASS</sequence>
<accession>A0A934UZ49</accession>
<evidence type="ECO:0000313" key="1">
    <source>
        <dbReference type="EMBL" id="MBK1696101.1"/>
    </source>
</evidence>
<protein>
    <submittedName>
        <fullName evidence="1">DUF2867 domain-containing protein</fullName>
    </submittedName>
</protein>
<dbReference type="AlphaFoldDB" id="A0A934UZ49"/>
<dbReference type="Proteomes" id="UP000778970">
    <property type="component" value="Unassembled WGS sequence"/>
</dbReference>
<proteinExistence type="predicted"/>
<keyword evidence="2" id="KW-1185">Reference proteome</keyword>
<dbReference type="Pfam" id="PF11066">
    <property type="entry name" value="DUF2867"/>
    <property type="match status" value="1"/>
</dbReference>
<gene>
    <name evidence="1" type="ORF">CKO21_02430</name>
</gene>
<dbReference type="InterPro" id="IPR021295">
    <property type="entry name" value="DUF2867"/>
</dbReference>
<comment type="caution">
    <text evidence="1">The sequence shown here is derived from an EMBL/GenBank/DDBJ whole genome shotgun (WGS) entry which is preliminary data.</text>
</comment>
<name>A0A934UZ49_9PROT</name>